<sequence>MLPISRWLHPPQLQLAAGSAPAPPSCVRGLSHLDVRAATSDGPQRTIKFNLRPIRHDYQNVLVNADVRHLVRTAEKLLVDVATKKKRAFWEIFSKRAKLSMHLLQPLDMAIIGRAFDEHDQDTGKSTARQALGGREGGREGGG</sequence>
<dbReference type="EMBL" id="CDMY01000504">
    <property type="protein sequence ID" value="CEM18602.1"/>
    <property type="molecule type" value="Genomic_DNA"/>
</dbReference>
<name>A0A0G4FUI6_VITBC</name>
<dbReference type="VEuPathDB" id="CryptoDB:Vbra_4486"/>
<feature type="region of interest" description="Disordered" evidence="1">
    <location>
        <begin position="120"/>
        <end position="143"/>
    </location>
</feature>
<proteinExistence type="predicted"/>
<organism evidence="2 3">
    <name type="scientific">Vitrella brassicaformis (strain CCMP3155)</name>
    <dbReference type="NCBI Taxonomy" id="1169540"/>
    <lineage>
        <taxon>Eukaryota</taxon>
        <taxon>Sar</taxon>
        <taxon>Alveolata</taxon>
        <taxon>Colpodellida</taxon>
        <taxon>Vitrellaceae</taxon>
        <taxon>Vitrella</taxon>
    </lineage>
</organism>
<dbReference type="Proteomes" id="UP000041254">
    <property type="component" value="Unassembled WGS sequence"/>
</dbReference>
<evidence type="ECO:0000313" key="2">
    <source>
        <dbReference type="EMBL" id="CEM18602.1"/>
    </source>
</evidence>
<accession>A0A0G4FUI6</accession>
<protein>
    <submittedName>
        <fullName evidence="2">Uncharacterized protein</fullName>
    </submittedName>
</protein>
<gene>
    <name evidence="2" type="ORF">Vbra_4486</name>
</gene>
<dbReference type="OrthoDB" id="330093at2759"/>
<dbReference type="AlphaFoldDB" id="A0A0G4FUI6"/>
<dbReference type="PhylomeDB" id="A0A0G4FUI6"/>
<reference evidence="2 3" key="1">
    <citation type="submission" date="2014-11" db="EMBL/GenBank/DDBJ databases">
        <authorList>
            <person name="Zhu J."/>
            <person name="Qi W."/>
            <person name="Song R."/>
        </authorList>
    </citation>
    <scope>NUCLEOTIDE SEQUENCE [LARGE SCALE GENOMIC DNA]</scope>
</reference>
<keyword evidence="3" id="KW-1185">Reference proteome</keyword>
<evidence type="ECO:0000313" key="3">
    <source>
        <dbReference type="Proteomes" id="UP000041254"/>
    </source>
</evidence>
<dbReference type="InParanoid" id="A0A0G4FUI6"/>
<evidence type="ECO:0000256" key="1">
    <source>
        <dbReference type="SAM" id="MobiDB-lite"/>
    </source>
</evidence>